<proteinExistence type="predicted"/>
<dbReference type="InterPro" id="IPR000160">
    <property type="entry name" value="GGDEF_dom"/>
</dbReference>
<comment type="caution">
    <text evidence="3">The sequence shown here is derived from an EMBL/GenBank/DDBJ whole genome shotgun (WGS) entry which is preliminary data.</text>
</comment>
<dbReference type="CDD" id="cd01949">
    <property type="entry name" value="GGDEF"/>
    <property type="match status" value="1"/>
</dbReference>
<feature type="transmembrane region" description="Helical" evidence="1">
    <location>
        <begin position="299"/>
        <end position="318"/>
    </location>
</feature>
<dbReference type="InterPro" id="IPR043128">
    <property type="entry name" value="Rev_trsase/Diguanyl_cyclase"/>
</dbReference>
<dbReference type="AlphaFoldDB" id="A0A540V5E5"/>
<dbReference type="FunFam" id="3.30.70.270:FF:000001">
    <property type="entry name" value="Diguanylate cyclase domain protein"/>
    <property type="match status" value="1"/>
</dbReference>
<evidence type="ECO:0000259" key="2">
    <source>
        <dbReference type="PROSITE" id="PS50887"/>
    </source>
</evidence>
<sequence length="488" mass="56591">MNNLRGKIIVGIVVFSILSSAFIAIINYIKLRDQTIEENRLIFHRIEGTIKNSIETFEKAMGLLDYNTASEMHNYSLRLIEKYKKNPNFDEWDFEELYKEIGMHIYIIDQDNVITHSSFPEDIGLDFDECCKKLAYLLDYRRDSGEFFHEAMDIEQKTGELKKYSYMATPDKKYLIELGYSLNENIVFDTFNFFQTIDELKKLYPYIYDIHILNIGGLTFGKSASDRKLTMEQRKAFEAALASKETKEIEGEWKGKPATYRYVYYDSAYDEDFAENKVIEIIYDKNVWSENLGQYKKMFLIQLFIILSFVLVLSFAIARPMYLAYHDRLTGLSNRSAFDELLSTVKAKNGKKTAFFMIDLDHFKEVNDIRGHHKGDALLKQVAHIIHRTISRKGVVYRYGGDEFVVVVNSTTPEEAKELAQSIIEKINEFVRKNEDIYNLGVSASIGISFYPDDGDDKNLLCKKADAALYMAKKKGRGQYSIFQSEQS</sequence>
<organism evidence="3 4">
    <name type="scientific">Ureibacillus terrenus</name>
    <dbReference type="NCBI Taxonomy" id="118246"/>
    <lineage>
        <taxon>Bacteria</taxon>
        <taxon>Bacillati</taxon>
        <taxon>Bacillota</taxon>
        <taxon>Bacilli</taxon>
        <taxon>Bacillales</taxon>
        <taxon>Caryophanaceae</taxon>
        <taxon>Ureibacillus</taxon>
    </lineage>
</organism>
<dbReference type="InterPro" id="IPR029787">
    <property type="entry name" value="Nucleotide_cyclase"/>
</dbReference>
<reference evidence="3 4" key="1">
    <citation type="submission" date="2019-06" db="EMBL/GenBank/DDBJ databases">
        <title>Genome sequence of Ureibacillus terrenus.</title>
        <authorList>
            <person name="Maclea K.S."/>
            <person name="Simoes M."/>
        </authorList>
    </citation>
    <scope>NUCLEOTIDE SEQUENCE [LARGE SCALE GENOMIC DNA]</scope>
    <source>
        <strain evidence="3 4">ATCC BAA-384</strain>
    </source>
</reference>
<protein>
    <submittedName>
        <fullName evidence="3">GGDEF domain-containing protein</fullName>
    </submittedName>
</protein>
<accession>A0A540V5E5</accession>
<keyword evidence="1" id="KW-0812">Transmembrane</keyword>
<dbReference type="Gene3D" id="3.30.70.270">
    <property type="match status" value="1"/>
</dbReference>
<dbReference type="EMBL" id="VIGD01000002">
    <property type="protein sequence ID" value="TQE91974.1"/>
    <property type="molecule type" value="Genomic_DNA"/>
</dbReference>
<dbReference type="SUPFAM" id="SSF55073">
    <property type="entry name" value="Nucleotide cyclase"/>
    <property type="match status" value="1"/>
</dbReference>
<feature type="domain" description="GGDEF" evidence="2">
    <location>
        <begin position="351"/>
        <end position="485"/>
    </location>
</feature>
<gene>
    <name evidence="3" type="ORF">FKZ59_02465</name>
</gene>
<dbReference type="Pfam" id="PF00990">
    <property type="entry name" value="GGDEF"/>
    <property type="match status" value="1"/>
</dbReference>
<dbReference type="SMART" id="SM00267">
    <property type="entry name" value="GGDEF"/>
    <property type="match status" value="1"/>
</dbReference>
<dbReference type="OrthoDB" id="9759607at2"/>
<name>A0A540V5E5_9BACL</name>
<dbReference type="PROSITE" id="PS50887">
    <property type="entry name" value="GGDEF"/>
    <property type="match status" value="1"/>
</dbReference>
<dbReference type="PANTHER" id="PTHR46663">
    <property type="entry name" value="DIGUANYLATE CYCLASE DGCT-RELATED"/>
    <property type="match status" value="1"/>
</dbReference>
<dbReference type="RefSeq" id="WP_141601150.1">
    <property type="nucleotide sequence ID" value="NZ_JARMSB010000008.1"/>
</dbReference>
<feature type="transmembrane region" description="Helical" evidence="1">
    <location>
        <begin position="6"/>
        <end position="29"/>
    </location>
</feature>
<evidence type="ECO:0000313" key="3">
    <source>
        <dbReference type="EMBL" id="TQE91974.1"/>
    </source>
</evidence>
<dbReference type="Proteomes" id="UP000315753">
    <property type="component" value="Unassembled WGS sequence"/>
</dbReference>
<evidence type="ECO:0000313" key="4">
    <source>
        <dbReference type="Proteomes" id="UP000315753"/>
    </source>
</evidence>
<keyword evidence="4" id="KW-1185">Reference proteome</keyword>
<dbReference type="PANTHER" id="PTHR46663:SF4">
    <property type="entry name" value="DIGUANYLATE CYCLASE DGCT-RELATED"/>
    <property type="match status" value="1"/>
</dbReference>
<dbReference type="InterPro" id="IPR052163">
    <property type="entry name" value="DGC-Regulatory_Protein"/>
</dbReference>
<keyword evidence="1" id="KW-1133">Transmembrane helix</keyword>
<evidence type="ECO:0000256" key="1">
    <source>
        <dbReference type="SAM" id="Phobius"/>
    </source>
</evidence>
<keyword evidence="1" id="KW-0472">Membrane</keyword>
<dbReference type="NCBIfam" id="TIGR00254">
    <property type="entry name" value="GGDEF"/>
    <property type="match status" value="1"/>
</dbReference>